<comment type="caution">
    <text evidence="1">The sequence shown here is derived from an EMBL/GenBank/DDBJ whole genome shotgun (WGS) entry which is preliminary data.</text>
</comment>
<keyword evidence="2" id="KW-1185">Reference proteome</keyword>
<dbReference type="RefSeq" id="WP_106134205.1">
    <property type="nucleotide sequence ID" value="NZ_PVTR01000007.1"/>
</dbReference>
<dbReference type="OrthoDB" id="6385145at2"/>
<name>A0A2T0WKF5_9BACT</name>
<reference evidence="1 2" key="1">
    <citation type="submission" date="2018-03" db="EMBL/GenBank/DDBJ databases">
        <title>Genomic Encyclopedia of Archaeal and Bacterial Type Strains, Phase II (KMG-II): from individual species to whole genera.</title>
        <authorList>
            <person name="Goeker M."/>
        </authorList>
    </citation>
    <scope>NUCLEOTIDE SEQUENCE [LARGE SCALE GENOMIC DNA]</scope>
    <source>
        <strain evidence="1 2">DSM 27929</strain>
    </source>
</reference>
<dbReference type="InterPro" id="IPR027056">
    <property type="entry name" value="Gluconate_2DH_su3"/>
</dbReference>
<accession>A0A2T0WKF5</accession>
<dbReference type="AlphaFoldDB" id="A0A2T0WKF5"/>
<dbReference type="Pfam" id="PF13618">
    <property type="entry name" value="Gluconate_2-dh3"/>
    <property type="match status" value="1"/>
</dbReference>
<proteinExistence type="predicted"/>
<gene>
    <name evidence="1" type="ORF">CLW00_107263</name>
</gene>
<sequence length="179" mass="20466">MDRRTALKSLAITVWGMMVLPGCNPDEIQETELLYKSLPLDETQRNNLRLMVDTFLPETDSKGGVELSVHEFVNKLLANCYEEEIQKSFLDGLNILENKSQELAQVSFDKNSSSQREAILMQMDDEEKIEEKAFFDLSKELVILGYTSSEYFLTNFTNYEMIPGGYDGCVPVPNQPYKI</sequence>
<organism evidence="1 2">
    <name type="scientific">Mongoliibacter ruber</name>
    <dbReference type="NCBI Taxonomy" id="1750599"/>
    <lineage>
        <taxon>Bacteria</taxon>
        <taxon>Pseudomonadati</taxon>
        <taxon>Bacteroidota</taxon>
        <taxon>Cytophagia</taxon>
        <taxon>Cytophagales</taxon>
        <taxon>Cyclobacteriaceae</taxon>
        <taxon>Mongoliibacter</taxon>
    </lineage>
</organism>
<evidence type="ECO:0000313" key="1">
    <source>
        <dbReference type="EMBL" id="PRY87193.1"/>
    </source>
</evidence>
<protein>
    <submittedName>
        <fullName evidence="1">Gluconate 2-dehydrogenase subunit 3-like protein</fullName>
    </submittedName>
</protein>
<dbReference type="Proteomes" id="UP000238157">
    <property type="component" value="Unassembled WGS sequence"/>
</dbReference>
<evidence type="ECO:0000313" key="2">
    <source>
        <dbReference type="Proteomes" id="UP000238157"/>
    </source>
</evidence>
<dbReference type="EMBL" id="PVTR01000007">
    <property type="protein sequence ID" value="PRY87193.1"/>
    <property type="molecule type" value="Genomic_DNA"/>
</dbReference>